<dbReference type="AlphaFoldDB" id="A0A0K0FVH6"/>
<evidence type="ECO:0000313" key="1">
    <source>
        <dbReference type="Proteomes" id="UP000035680"/>
    </source>
</evidence>
<sequence length="85" mass="9975">MKKKTETFVHVSKWMLCRNNERINIETFISKLCEPCDDVFPTLPGILLKKSIINVEARPSFGGPQYNKENDRLDDIIQYYLIKLI</sequence>
<keyword evidence="1" id="KW-1185">Reference proteome</keyword>
<dbReference type="Proteomes" id="UP000035680">
    <property type="component" value="Unassembled WGS sequence"/>
</dbReference>
<accession>A0A0K0FVH6</accession>
<dbReference type="WBParaSite" id="SVE_1634200.1">
    <property type="protein sequence ID" value="SVE_1634200.1"/>
    <property type="gene ID" value="SVE_1634200"/>
</dbReference>
<protein>
    <submittedName>
        <fullName evidence="2">Uncharacterized protein</fullName>
    </submittedName>
</protein>
<reference evidence="2" key="2">
    <citation type="submission" date="2015-08" db="UniProtKB">
        <authorList>
            <consortium name="WormBaseParasite"/>
        </authorList>
    </citation>
    <scope>IDENTIFICATION</scope>
</reference>
<proteinExistence type="predicted"/>
<organism evidence="1 2">
    <name type="scientific">Strongyloides venezuelensis</name>
    <name type="common">Threadworm</name>
    <dbReference type="NCBI Taxonomy" id="75913"/>
    <lineage>
        <taxon>Eukaryota</taxon>
        <taxon>Metazoa</taxon>
        <taxon>Ecdysozoa</taxon>
        <taxon>Nematoda</taxon>
        <taxon>Chromadorea</taxon>
        <taxon>Rhabditida</taxon>
        <taxon>Tylenchina</taxon>
        <taxon>Panagrolaimomorpha</taxon>
        <taxon>Strongyloidoidea</taxon>
        <taxon>Strongyloididae</taxon>
        <taxon>Strongyloides</taxon>
    </lineage>
</organism>
<reference evidence="1" key="1">
    <citation type="submission" date="2014-07" db="EMBL/GenBank/DDBJ databases">
        <authorList>
            <person name="Martin A.A"/>
            <person name="De Silva N."/>
        </authorList>
    </citation>
    <scope>NUCLEOTIDE SEQUENCE</scope>
</reference>
<evidence type="ECO:0000313" key="2">
    <source>
        <dbReference type="WBParaSite" id="SVE_1634200.1"/>
    </source>
</evidence>
<name>A0A0K0FVH6_STRVS</name>